<dbReference type="PANTHER" id="PTHR43304:SF1">
    <property type="entry name" value="PAC DOMAIN-CONTAINING PROTEIN"/>
    <property type="match status" value="1"/>
</dbReference>
<feature type="domain" description="Histidine kinase" evidence="6">
    <location>
        <begin position="512"/>
        <end position="731"/>
    </location>
</feature>
<dbReference type="PROSITE" id="PS50112">
    <property type="entry name" value="PAS"/>
    <property type="match status" value="1"/>
</dbReference>
<dbReference type="InterPro" id="IPR004358">
    <property type="entry name" value="Sig_transdc_His_kin-like_C"/>
</dbReference>
<evidence type="ECO:0000256" key="5">
    <source>
        <dbReference type="ARBA" id="ARBA00022777"/>
    </source>
</evidence>
<comment type="catalytic activity">
    <reaction evidence="1">
        <text>ATP + protein L-histidine = ADP + protein N-phospho-L-histidine.</text>
        <dbReference type="EC" id="2.7.13.3"/>
    </reaction>
</comment>
<organism evidence="9 10">
    <name type="scientific">Derxia gummosa DSM 723</name>
    <dbReference type="NCBI Taxonomy" id="1121388"/>
    <lineage>
        <taxon>Bacteria</taxon>
        <taxon>Pseudomonadati</taxon>
        <taxon>Pseudomonadota</taxon>
        <taxon>Betaproteobacteria</taxon>
        <taxon>Burkholderiales</taxon>
        <taxon>Alcaligenaceae</taxon>
        <taxon>Derxia</taxon>
    </lineage>
</organism>
<reference evidence="10" key="7">
    <citation type="journal article" date="2015" name="Nucleic Acids Res.">
        <title>P2CS: updates of the prokaryotic two-component systems database.</title>
        <authorList>
            <person name="Ortet P."/>
            <person name="Whitworth D.E."/>
            <person name="Santaella C."/>
            <person name="Achouak W."/>
            <person name="Barakat M."/>
        </authorList>
    </citation>
    <scope>NUCLEOTIDE SEQUENCE</scope>
</reference>
<reference evidence="10" key="3">
    <citation type="journal article" date="2000" name="Annu. Rev. Biochem.">
        <title>Two-component signal transduction.</title>
        <authorList>
            <person name="Stock A.M."/>
            <person name="Robinson V.L."/>
            <person name="Goudreau P.N."/>
        </authorList>
    </citation>
    <scope>NUCLEOTIDE SEQUENCE</scope>
</reference>
<feature type="domain" description="PAC" evidence="8">
    <location>
        <begin position="445"/>
        <end position="495"/>
    </location>
</feature>
<dbReference type="Gene3D" id="3.30.565.10">
    <property type="entry name" value="Histidine kinase-like ATPase, C-terminal domain"/>
    <property type="match status" value="1"/>
</dbReference>
<dbReference type="Gene3D" id="1.10.287.130">
    <property type="match status" value="1"/>
</dbReference>
<reference evidence="10" key="2">
    <citation type="journal article" date="1999" name="Curr. Biol.">
        <title>Signal transduction: Gyrating protein kinases.</title>
        <authorList>
            <person name="Stock J."/>
        </authorList>
    </citation>
    <scope>NUCLEOTIDE SEQUENCE</scope>
</reference>
<dbReference type="Gene3D" id="3.30.450.20">
    <property type="entry name" value="PAS domain"/>
    <property type="match status" value="3"/>
</dbReference>
<dbReference type="NCBIfam" id="TIGR00229">
    <property type="entry name" value="sensory_box"/>
    <property type="match status" value="1"/>
</dbReference>
<dbReference type="OrthoDB" id="9806704at2"/>
<dbReference type="RefSeq" id="WP_156924255.1">
    <property type="nucleotide sequence ID" value="NZ_AXWS01000007.1"/>
</dbReference>
<dbReference type="InterPro" id="IPR013655">
    <property type="entry name" value="PAS_fold_3"/>
</dbReference>
<dbReference type="InterPro" id="IPR035965">
    <property type="entry name" value="PAS-like_dom_sf"/>
</dbReference>
<dbReference type="InterPro" id="IPR052162">
    <property type="entry name" value="Sensor_kinase/Photoreceptor"/>
</dbReference>
<feature type="domain" description="PAC" evidence="8">
    <location>
        <begin position="316"/>
        <end position="369"/>
    </location>
</feature>
<dbReference type="Pfam" id="PF08447">
    <property type="entry name" value="PAS_3"/>
    <property type="match status" value="2"/>
</dbReference>
<dbReference type="EC" id="2.7.13.3" evidence="2"/>
<protein>
    <recommendedName>
        <fullName evidence="2">histidine kinase</fullName>
        <ecNumber evidence="2">2.7.13.3</ecNumber>
    </recommendedName>
</protein>
<dbReference type="SUPFAM" id="SSF47384">
    <property type="entry name" value="Homodimeric domain of signal transducing histidine kinase"/>
    <property type="match status" value="1"/>
</dbReference>
<evidence type="ECO:0000313" key="9">
    <source>
        <dbReference type="Proteomes" id="UP000675920"/>
    </source>
</evidence>
<dbReference type="SUPFAM" id="SSF55874">
    <property type="entry name" value="ATPase domain of HSP90 chaperone/DNA topoisomerase II/histidine kinase"/>
    <property type="match status" value="1"/>
</dbReference>
<keyword evidence="4" id="KW-0808">Transferase</keyword>
<dbReference type="SMART" id="SM00086">
    <property type="entry name" value="PAC"/>
    <property type="match status" value="3"/>
</dbReference>
<dbReference type="Gene3D" id="2.10.70.100">
    <property type="match status" value="2"/>
</dbReference>
<dbReference type="PRINTS" id="PR00344">
    <property type="entry name" value="BCTRLSENSOR"/>
</dbReference>
<reference evidence="10" key="8">
    <citation type="submission" date="2025-08" db="UniProtKB">
        <authorList>
            <consortium name="RefSeq"/>
        </authorList>
    </citation>
    <scope>IDENTIFICATION</scope>
</reference>
<dbReference type="GO" id="GO:0000155">
    <property type="term" value="F:phosphorelay sensor kinase activity"/>
    <property type="evidence" value="ECO:0007669"/>
    <property type="project" value="InterPro"/>
</dbReference>
<evidence type="ECO:0000256" key="1">
    <source>
        <dbReference type="ARBA" id="ARBA00000085"/>
    </source>
</evidence>
<feature type="domain" description="PAS" evidence="7">
    <location>
        <begin position="234"/>
        <end position="313"/>
    </location>
</feature>
<dbReference type="InterPro" id="IPR001610">
    <property type="entry name" value="PAC"/>
</dbReference>
<reference evidence="10" key="1">
    <citation type="journal article" date="1994" name="Trends Genet.">
        <title>Protein histidine kinases and signal transduction in prokaryotes and eukaryotes.</title>
        <authorList>
            <person name="Alex L.A."/>
            <person name="Simon M.I."/>
        </authorList>
    </citation>
    <scope>NUCLEOTIDE SEQUENCE</scope>
</reference>
<reference evidence="10" key="5">
    <citation type="journal article" date="2004" name="Eur. J. Biochem.">
        <title>The PAS fold. A redefinition of the PAS domain based upon structural prediction.</title>
        <authorList>
            <person name="Hefti M.H."/>
            <person name="Francoijs K.J."/>
            <person name="de Vries S.C."/>
            <person name="Dixon R."/>
            <person name="Vervoort J."/>
        </authorList>
    </citation>
    <scope>NUCLEOTIDE SEQUENCE</scope>
</reference>
<dbReference type="PROSITE" id="PS50113">
    <property type="entry name" value="PAC"/>
    <property type="match status" value="2"/>
</dbReference>
<reference evidence="10" key="6">
    <citation type="journal article" date="2013" name="Biochem. Soc. Trans.">
        <title>Histidine kinases from bacteria to humans.</title>
        <authorList>
            <person name="Attwood P.V."/>
        </authorList>
    </citation>
    <scope>NUCLEOTIDE SEQUENCE</scope>
</reference>
<evidence type="ECO:0000256" key="3">
    <source>
        <dbReference type="ARBA" id="ARBA00022553"/>
    </source>
</evidence>
<evidence type="ECO:0000256" key="2">
    <source>
        <dbReference type="ARBA" id="ARBA00012438"/>
    </source>
</evidence>
<accession>A0A8B6XCD8</accession>
<sequence length="731" mass="80569">MDDRLASLRAALSHAPCPGLLLDENRRVVAVNASAAAVWRAAGARLTLALAGVDRQSPPVGRIRLSGVDDLSWQICGPLPAIVWLHVPRESCQPCAALFDVAPPDPAEVLAGDTGRRLALVTEGLGLGFWEHDIADDRMFWDSGLYCLLGCRPDDPRPLKDILLASFGHDGVAHAMDVFRANAATGRSFSDELWATLPDGSRRRLAMRAIGQPGAGGMTRIVGVCWDTTERHNAERALADLVERHQLATEAAGVGVWEWNLDTGTYHWDEEWSRIHGLGRHARIGSTADWRAILHPDDAERAMARMHAVVQGDGDYEDYFRIVRRDDGAVRSIHARGRVFRDPQGRVVRLLGADWDVTERMRAEDSAREALQRLRFAADVVGLGVWEYHPGTRRAIWDEKMFELVTGAPSDGRDVRAAWETAVEPADVNRLRREMRRALLTGGAYDIDVRVRHADGEVRWLAGRGYSVAGEHGLRMIGVQWDITDRKLAETALRARDTAERASRAKGEFISRLSHEVRTPLNAVLGFAQLMTADRHDPPTPGQRERLARIVGAGEHLLTVVNEVLHMARAESEAPVATLAPVPLRPLAEEVLDLMLPLAATGSIRLLADVLPAQAVLADRLRLKQVLINLMSNAIKYNRAGGEVRLWIDRPTDCQDCLAICVRDTGIGLSAEQLDQLFQPFNRLGREGEPIEGSGIGLVLAQQMVREMGGMLDVASEPGLGSEFRVRLQRV</sequence>
<proteinExistence type="predicted"/>
<dbReference type="SMART" id="SM00388">
    <property type="entry name" value="HisKA"/>
    <property type="match status" value="1"/>
</dbReference>
<dbReference type="InterPro" id="IPR036890">
    <property type="entry name" value="HATPase_C_sf"/>
</dbReference>
<evidence type="ECO:0000259" key="7">
    <source>
        <dbReference type="PROSITE" id="PS50112"/>
    </source>
</evidence>
<evidence type="ECO:0000256" key="4">
    <source>
        <dbReference type="ARBA" id="ARBA00022679"/>
    </source>
</evidence>
<dbReference type="SUPFAM" id="SSF55785">
    <property type="entry name" value="PYP-like sensor domain (PAS domain)"/>
    <property type="match status" value="3"/>
</dbReference>
<dbReference type="InterPro" id="IPR005467">
    <property type="entry name" value="His_kinase_dom"/>
</dbReference>
<dbReference type="Pfam" id="PF00512">
    <property type="entry name" value="HisKA"/>
    <property type="match status" value="1"/>
</dbReference>
<dbReference type="CDD" id="cd00130">
    <property type="entry name" value="PAS"/>
    <property type="match status" value="2"/>
</dbReference>
<dbReference type="InterPro" id="IPR036097">
    <property type="entry name" value="HisK_dim/P_sf"/>
</dbReference>
<dbReference type="Proteomes" id="UP000675920">
    <property type="component" value="Unplaced"/>
</dbReference>
<keyword evidence="9" id="KW-1185">Reference proteome</keyword>
<dbReference type="InterPro" id="IPR003661">
    <property type="entry name" value="HisK_dim/P_dom"/>
</dbReference>
<dbReference type="PANTHER" id="PTHR43304">
    <property type="entry name" value="PHYTOCHROME-LIKE PROTEIN CPH1"/>
    <property type="match status" value="1"/>
</dbReference>
<dbReference type="InterPro" id="IPR003594">
    <property type="entry name" value="HATPase_dom"/>
</dbReference>
<dbReference type="Pfam" id="PF02518">
    <property type="entry name" value="HATPase_c"/>
    <property type="match status" value="1"/>
</dbReference>
<name>A0A8B6XCD8_9BURK</name>
<evidence type="ECO:0000259" key="6">
    <source>
        <dbReference type="PROSITE" id="PS50109"/>
    </source>
</evidence>
<evidence type="ECO:0000259" key="8">
    <source>
        <dbReference type="PROSITE" id="PS50113"/>
    </source>
</evidence>
<keyword evidence="3" id="KW-0597">Phosphoprotein</keyword>
<reference evidence="10" key="4">
    <citation type="journal article" date="2000" name="Trends Biochem. Sci.">
        <title>GHKL, an emergent ATPase/kinase superfamily.</title>
        <authorList>
            <person name="Dutta R."/>
            <person name="Inouye M."/>
        </authorList>
    </citation>
    <scope>NUCLEOTIDE SEQUENCE</scope>
</reference>
<evidence type="ECO:0000313" key="10">
    <source>
        <dbReference type="RefSeq" id="WP_156924255.1"/>
    </source>
</evidence>
<dbReference type="SMART" id="SM00387">
    <property type="entry name" value="HATPase_c"/>
    <property type="match status" value="1"/>
</dbReference>
<dbReference type="SMART" id="SM00091">
    <property type="entry name" value="PAS"/>
    <property type="match status" value="1"/>
</dbReference>
<keyword evidence="5 10" id="KW-0418">Kinase</keyword>
<dbReference type="InterPro" id="IPR000700">
    <property type="entry name" value="PAS-assoc_C"/>
</dbReference>
<dbReference type="InterPro" id="IPR000014">
    <property type="entry name" value="PAS"/>
</dbReference>
<dbReference type="AlphaFoldDB" id="A0A8B6XCD8"/>
<dbReference type="CDD" id="cd00082">
    <property type="entry name" value="HisKA"/>
    <property type="match status" value="1"/>
</dbReference>
<dbReference type="PROSITE" id="PS50109">
    <property type="entry name" value="HIS_KIN"/>
    <property type="match status" value="1"/>
</dbReference>